<gene>
    <name evidence="3" type="ORF">AFUS01_LOCUS44789</name>
</gene>
<sequence>MTKFNPKIGLLCFVCSLLVPFSDASSIPDSIAYKLSNVIQKLNSLKKLDTTTTNESVAEGREPSSGYGGGYGHGGGGGYGHGGGGYGGGSYGHGGGGGYGKGYGGGHGAITLDPVSIISLLALGAFLINNILQLLRANSMTMMSGRSLDVSDLNVPLELSDIAFQTRELLEDTEGPNFSQFFKNVGSLYYLNPKKRNLCIKKVVCSYATAQKRDDQSPSSFRTKIFDIMLTTITTLVAPEINEKADSEPQCNKFNKLCSDSVLRDAKITAENKIYGHVSSIISKFALSQLLSG</sequence>
<evidence type="ECO:0000313" key="4">
    <source>
        <dbReference type="Proteomes" id="UP000708208"/>
    </source>
</evidence>
<dbReference type="OrthoDB" id="6354542at2759"/>
<protein>
    <submittedName>
        <fullName evidence="3">Uncharacterized protein</fullName>
    </submittedName>
</protein>
<evidence type="ECO:0000256" key="1">
    <source>
        <dbReference type="SAM" id="MobiDB-lite"/>
    </source>
</evidence>
<feature type="signal peptide" evidence="2">
    <location>
        <begin position="1"/>
        <end position="24"/>
    </location>
</feature>
<dbReference type="EMBL" id="CAJVCH010570618">
    <property type="protein sequence ID" value="CAG7835420.1"/>
    <property type="molecule type" value="Genomic_DNA"/>
</dbReference>
<reference evidence="3" key="1">
    <citation type="submission" date="2021-06" db="EMBL/GenBank/DDBJ databases">
        <authorList>
            <person name="Hodson N. C."/>
            <person name="Mongue J. A."/>
            <person name="Jaron S. K."/>
        </authorList>
    </citation>
    <scope>NUCLEOTIDE SEQUENCE</scope>
</reference>
<comment type="caution">
    <text evidence="3">The sequence shown here is derived from an EMBL/GenBank/DDBJ whole genome shotgun (WGS) entry which is preliminary data.</text>
</comment>
<dbReference type="Proteomes" id="UP000708208">
    <property type="component" value="Unassembled WGS sequence"/>
</dbReference>
<keyword evidence="2" id="KW-0732">Signal</keyword>
<evidence type="ECO:0000313" key="3">
    <source>
        <dbReference type="EMBL" id="CAG7835420.1"/>
    </source>
</evidence>
<accession>A0A8J2LKX9</accession>
<name>A0A8J2LKX9_9HEXA</name>
<feature type="chain" id="PRO_5035176611" evidence="2">
    <location>
        <begin position="25"/>
        <end position="293"/>
    </location>
</feature>
<dbReference type="AlphaFoldDB" id="A0A8J2LKX9"/>
<feature type="region of interest" description="Disordered" evidence="1">
    <location>
        <begin position="50"/>
        <end position="69"/>
    </location>
</feature>
<keyword evidence="4" id="KW-1185">Reference proteome</keyword>
<evidence type="ECO:0000256" key="2">
    <source>
        <dbReference type="SAM" id="SignalP"/>
    </source>
</evidence>
<proteinExistence type="predicted"/>
<organism evidence="3 4">
    <name type="scientific">Allacma fusca</name>
    <dbReference type="NCBI Taxonomy" id="39272"/>
    <lineage>
        <taxon>Eukaryota</taxon>
        <taxon>Metazoa</taxon>
        <taxon>Ecdysozoa</taxon>
        <taxon>Arthropoda</taxon>
        <taxon>Hexapoda</taxon>
        <taxon>Collembola</taxon>
        <taxon>Symphypleona</taxon>
        <taxon>Sminthuridae</taxon>
        <taxon>Allacma</taxon>
    </lineage>
</organism>